<proteinExistence type="predicted"/>
<dbReference type="PROSITE" id="PS50943">
    <property type="entry name" value="HTH_CROC1"/>
    <property type="match status" value="1"/>
</dbReference>
<dbReference type="RefSeq" id="WP_114755944.1">
    <property type="nucleotide sequence ID" value="NZ_QQBC01000018.1"/>
</dbReference>
<dbReference type="InterPro" id="IPR001387">
    <property type="entry name" value="Cro/C1-type_HTH"/>
</dbReference>
<dbReference type="CDD" id="cd00093">
    <property type="entry name" value="HTH_XRE"/>
    <property type="match status" value="1"/>
</dbReference>
<accession>A0A370HNR3</accession>
<dbReference type="Proteomes" id="UP000254869">
    <property type="component" value="Unassembled WGS sequence"/>
</dbReference>
<comment type="caution">
    <text evidence="2">The sequence shown here is derived from an EMBL/GenBank/DDBJ whole genome shotgun (WGS) entry which is preliminary data.</text>
</comment>
<protein>
    <submittedName>
        <fullName evidence="2">Helix-turn-helix protein</fullName>
    </submittedName>
</protein>
<evidence type="ECO:0000313" key="3">
    <source>
        <dbReference type="Proteomes" id="UP000254869"/>
    </source>
</evidence>
<keyword evidence="3" id="KW-1185">Reference proteome</keyword>
<dbReference type="EMBL" id="QQBC01000018">
    <property type="protein sequence ID" value="RDI59611.1"/>
    <property type="molecule type" value="Genomic_DNA"/>
</dbReference>
<name>A0A370HNR3_9NOCA</name>
<organism evidence="2 3">
    <name type="scientific">Nocardia pseudobrasiliensis</name>
    <dbReference type="NCBI Taxonomy" id="45979"/>
    <lineage>
        <taxon>Bacteria</taxon>
        <taxon>Bacillati</taxon>
        <taxon>Actinomycetota</taxon>
        <taxon>Actinomycetes</taxon>
        <taxon>Mycobacteriales</taxon>
        <taxon>Nocardiaceae</taxon>
        <taxon>Nocardia</taxon>
    </lineage>
</organism>
<dbReference type="AlphaFoldDB" id="A0A370HNR3"/>
<dbReference type="SMART" id="SM00530">
    <property type="entry name" value="HTH_XRE"/>
    <property type="match status" value="1"/>
</dbReference>
<sequence length="270" mass="30218">MTPKVVSGGPEFGSSLRRRREALGLTIEEAARAAGVGSETWRRYEAGSSVRRDKVRGICVALRWGSLPESSESAGDSDGRWEDFPKVKFDDSYSAWLEREFGENCARAFASGCDIFRDQLSDELSRLGKQPRGTHLGELDVSWLEGSLPAQWLPRYDYDFVFRLHSTVEQLRQRVVRAEGDGREGVTRSVAEGLALHLILERGMVSAEAAGSSAAEDRDEWEYELNGEDDEVIPALFSKSSYVEHGSQLHFDRWFEVVDYVSADDTDEPA</sequence>
<evidence type="ECO:0000259" key="1">
    <source>
        <dbReference type="PROSITE" id="PS50943"/>
    </source>
</evidence>
<gene>
    <name evidence="2" type="ORF">DFR76_1181</name>
</gene>
<dbReference type="Gene3D" id="1.10.260.40">
    <property type="entry name" value="lambda repressor-like DNA-binding domains"/>
    <property type="match status" value="1"/>
</dbReference>
<dbReference type="GO" id="GO:0003677">
    <property type="term" value="F:DNA binding"/>
    <property type="evidence" value="ECO:0007669"/>
    <property type="project" value="InterPro"/>
</dbReference>
<reference evidence="2 3" key="1">
    <citation type="submission" date="2018-07" db="EMBL/GenBank/DDBJ databases">
        <title>Genomic Encyclopedia of Type Strains, Phase IV (KMG-IV): sequencing the most valuable type-strain genomes for metagenomic binning, comparative biology and taxonomic classification.</title>
        <authorList>
            <person name="Goeker M."/>
        </authorList>
    </citation>
    <scope>NUCLEOTIDE SEQUENCE [LARGE SCALE GENOMIC DNA]</scope>
    <source>
        <strain evidence="2 3">DSM 44290</strain>
    </source>
</reference>
<evidence type="ECO:0000313" key="2">
    <source>
        <dbReference type="EMBL" id="RDI59611.1"/>
    </source>
</evidence>
<dbReference type="SUPFAM" id="SSF47413">
    <property type="entry name" value="lambda repressor-like DNA-binding domains"/>
    <property type="match status" value="1"/>
</dbReference>
<dbReference type="Pfam" id="PF13560">
    <property type="entry name" value="HTH_31"/>
    <property type="match status" value="1"/>
</dbReference>
<dbReference type="InterPro" id="IPR010982">
    <property type="entry name" value="Lambda_DNA-bd_dom_sf"/>
</dbReference>
<feature type="domain" description="HTH cro/C1-type" evidence="1">
    <location>
        <begin position="16"/>
        <end position="36"/>
    </location>
</feature>